<protein>
    <recommendedName>
        <fullName evidence="4">PAS domain-containing protein</fullName>
    </recommendedName>
</protein>
<organism evidence="5 6">
    <name type="scientific">Flavobacterium orientale</name>
    <dbReference type="NCBI Taxonomy" id="1756020"/>
    <lineage>
        <taxon>Bacteria</taxon>
        <taxon>Pseudomonadati</taxon>
        <taxon>Bacteroidota</taxon>
        <taxon>Flavobacteriia</taxon>
        <taxon>Flavobacteriales</taxon>
        <taxon>Flavobacteriaceae</taxon>
        <taxon>Flavobacterium</taxon>
    </lineage>
</organism>
<evidence type="ECO:0000259" key="4">
    <source>
        <dbReference type="PROSITE" id="PS50112"/>
    </source>
</evidence>
<dbReference type="InterPro" id="IPR035965">
    <property type="entry name" value="PAS-like_dom_sf"/>
</dbReference>
<dbReference type="NCBIfam" id="TIGR00229">
    <property type="entry name" value="sensory_box"/>
    <property type="match status" value="1"/>
</dbReference>
<name>A0A916XWH8_9FLAO</name>
<accession>A0A916XWH8</accession>
<reference evidence="5" key="1">
    <citation type="journal article" date="2014" name="Int. J. Syst. Evol. Microbiol.">
        <title>Complete genome sequence of Corynebacterium casei LMG S-19264T (=DSM 44701T), isolated from a smear-ripened cheese.</title>
        <authorList>
            <consortium name="US DOE Joint Genome Institute (JGI-PGF)"/>
            <person name="Walter F."/>
            <person name="Albersmeier A."/>
            <person name="Kalinowski J."/>
            <person name="Ruckert C."/>
        </authorList>
    </citation>
    <scope>NUCLEOTIDE SEQUENCE</scope>
    <source>
        <strain evidence="5">CGMCC 1.12506</strain>
    </source>
</reference>
<dbReference type="Gene3D" id="3.30.450.20">
    <property type="entry name" value="PAS domain"/>
    <property type="match status" value="1"/>
</dbReference>
<dbReference type="PROSITE" id="PS50112">
    <property type="entry name" value="PAS"/>
    <property type="match status" value="1"/>
</dbReference>
<dbReference type="PANTHER" id="PTHR47429:SF2">
    <property type="entry name" value="PROTEIN TWIN LOV 1"/>
    <property type="match status" value="1"/>
</dbReference>
<reference evidence="5" key="2">
    <citation type="submission" date="2020-09" db="EMBL/GenBank/DDBJ databases">
        <authorList>
            <person name="Sun Q."/>
            <person name="Zhou Y."/>
        </authorList>
    </citation>
    <scope>NUCLEOTIDE SEQUENCE</scope>
    <source>
        <strain evidence="5">CGMCC 1.12506</strain>
    </source>
</reference>
<dbReference type="PANTHER" id="PTHR47429">
    <property type="entry name" value="PROTEIN TWIN LOV 1"/>
    <property type="match status" value="1"/>
</dbReference>
<gene>
    <name evidence="5" type="ORF">GCM10011343_02850</name>
</gene>
<dbReference type="Pfam" id="PF13426">
    <property type="entry name" value="PAS_9"/>
    <property type="match status" value="1"/>
</dbReference>
<sequence length="162" mass="18730">MTVEFEKAIAKYHEKLRILPLPLVSWNTFSVNDLDISVFNSFQKNWKEKIDFHSIISVPKREIVITDAKFKIVFASHGIHEMNGYHPSEIIGKSPKIFQGKLTSETTRNSIRKALSKNLPFKEVIINYKKDGTTYRCEIEAYPKFDTSGKLINYIAFERIAS</sequence>
<evidence type="ECO:0000256" key="3">
    <source>
        <dbReference type="ARBA" id="ARBA00022991"/>
    </source>
</evidence>
<keyword evidence="6" id="KW-1185">Reference proteome</keyword>
<comment type="caution">
    <text evidence="5">The sequence shown here is derived from an EMBL/GenBank/DDBJ whole genome shotgun (WGS) entry which is preliminary data.</text>
</comment>
<dbReference type="AlphaFoldDB" id="A0A916XWH8"/>
<keyword evidence="1" id="KW-0285">Flavoprotein</keyword>
<dbReference type="InterPro" id="IPR000014">
    <property type="entry name" value="PAS"/>
</dbReference>
<evidence type="ECO:0000313" key="6">
    <source>
        <dbReference type="Proteomes" id="UP000625735"/>
    </source>
</evidence>
<keyword evidence="2" id="KW-0288">FMN</keyword>
<dbReference type="Proteomes" id="UP000625735">
    <property type="component" value="Unassembled WGS sequence"/>
</dbReference>
<dbReference type="RefSeq" id="WP_188360718.1">
    <property type="nucleotide sequence ID" value="NZ_BMFG01000001.1"/>
</dbReference>
<evidence type="ECO:0000256" key="2">
    <source>
        <dbReference type="ARBA" id="ARBA00022643"/>
    </source>
</evidence>
<dbReference type="EMBL" id="BMFG01000001">
    <property type="protein sequence ID" value="GGD15318.1"/>
    <property type="molecule type" value="Genomic_DNA"/>
</dbReference>
<feature type="domain" description="PAS" evidence="4">
    <location>
        <begin position="63"/>
        <end position="122"/>
    </location>
</feature>
<dbReference type="SUPFAM" id="SSF55785">
    <property type="entry name" value="PYP-like sensor domain (PAS domain)"/>
    <property type="match status" value="1"/>
</dbReference>
<proteinExistence type="predicted"/>
<dbReference type="CDD" id="cd00130">
    <property type="entry name" value="PAS"/>
    <property type="match status" value="1"/>
</dbReference>
<evidence type="ECO:0000313" key="5">
    <source>
        <dbReference type="EMBL" id="GGD15318.1"/>
    </source>
</evidence>
<evidence type="ECO:0000256" key="1">
    <source>
        <dbReference type="ARBA" id="ARBA00022630"/>
    </source>
</evidence>
<keyword evidence="3" id="KW-0157">Chromophore</keyword>